<dbReference type="STRING" id="6689.A0A423TYV1"/>
<dbReference type="Proteomes" id="UP000283509">
    <property type="component" value="Unassembled WGS sequence"/>
</dbReference>
<accession>A0A423TYV1</accession>
<feature type="transmembrane region" description="Helical" evidence="2">
    <location>
        <begin position="161"/>
        <end position="182"/>
    </location>
</feature>
<dbReference type="OrthoDB" id="7249367at2759"/>
<evidence type="ECO:0000313" key="3">
    <source>
        <dbReference type="EMBL" id="ROT81626.1"/>
    </source>
</evidence>
<keyword evidence="2" id="KW-0812">Transmembrane</keyword>
<reference evidence="3 4" key="2">
    <citation type="submission" date="2019-01" db="EMBL/GenBank/DDBJ databases">
        <title>The decoding of complex shrimp genome reveals the adaptation for benthos swimmer, frequently molting mechanism and breeding impact on genome.</title>
        <authorList>
            <person name="Sun Y."/>
            <person name="Gao Y."/>
            <person name="Yu Y."/>
        </authorList>
    </citation>
    <scope>NUCLEOTIDE SEQUENCE [LARGE SCALE GENOMIC DNA]</scope>
    <source>
        <tissue evidence="3">Muscle</tissue>
    </source>
</reference>
<reference evidence="3 4" key="1">
    <citation type="submission" date="2018-04" db="EMBL/GenBank/DDBJ databases">
        <authorList>
            <person name="Zhang X."/>
            <person name="Yuan J."/>
            <person name="Li F."/>
            <person name="Xiang J."/>
        </authorList>
    </citation>
    <scope>NUCLEOTIDE SEQUENCE [LARGE SCALE GENOMIC DNA]</scope>
    <source>
        <tissue evidence="3">Muscle</tissue>
    </source>
</reference>
<evidence type="ECO:0000313" key="4">
    <source>
        <dbReference type="Proteomes" id="UP000283509"/>
    </source>
</evidence>
<proteinExistence type="predicted"/>
<dbReference type="PANTHER" id="PTHR13333:SF5">
    <property type="entry name" value="M-AAA PROTEASE-INTERACTING PROTEIN 1, MITOCHONDRIAL"/>
    <property type="match status" value="1"/>
</dbReference>
<dbReference type="PANTHER" id="PTHR13333">
    <property type="entry name" value="M-AAA PROTEASE-INTERACTING PROTEIN 1, MITOCHONDRIAL"/>
    <property type="match status" value="1"/>
</dbReference>
<evidence type="ECO:0000256" key="2">
    <source>
        <dbReference type="SAM" id="Phobius"/>
    </source>
</evidence>
<dbReference type="AlphaFoldDB" id="A0A423TYV1"/>
<feature type="region of interest" description="Disordered" evidence="1">
    <location>
        <begin position="37"/>
        <end position="58"/>
    </location>
</feature>
<dbReference type="EMBL" id="QCYY01000944">
    <property type="protein sequence ID" value="ROT81626.1"/>
    <property type="molecule type" value="Genomic_DNA"/>
</dbReference>
<evidence type="ECO:0000256" key="1">
    <source>
        <dbReference type="SAM" id="MobiDB-lite"/>
    </source>
</evidence>
<name>A0A423TYV1_PENVA</name>
<keyword evidence="2" id="KW-1133">Transmembrane helix</keyword>
<dbReference type="GO" id="GO:0043022">
    <property type="term" value="F:ribosome binding"/>
    <property type="evidence" value="ECO:0007669"/>
    <property type="project" value="TreeGrafter"/>
</dbReference>
<dbReference type="GO" id="GO:0032979">
    <property type="term" value="P:protein insertion into mitochondrial inner membrane from matrix"/>
    <property type="evidence" value="ECO:0007669"/>
    <property type="project" value="TreeGrafter"/>
</dbReference>
<dbReference type="GO" id="GO:0005743">
    <property type="term" value="C:mitochondrial inner membrane"/>
    <property type="evidence" value="ECO:0007669"/>
    <property type="project" value="TreeGrafter"/>
</dbReference>
<gene>
    <name evidence="3" type="ORF">C7M84_025206</name>
</gene>
<feature type="compositionally biased region" description="Basic and acidic residues" evidence="1">
    <location>
        <begin position="42"/>
        <end position="51"/>
    </location>
</feature>
<keyword evidence="4" id="KW-1185">Reference proteome</keyword>
<keyword evidence="2" id="KW-0472">Membrane</keyword>
<organism evidence="3 4">
    <name type="scientific">Penaeus vannamei</name>
    <name type="common">Whiteleg shrimp</name>
    <name type="synonym">Litopenaeus vannamei</name>
    <dbReference type="NCBI Taxonomy" id="6689"/>
    <lineage>
        <taxon>Eukaryota</taxon>
        <taxon>Metazoa</taxon>
        <taxon>Ecdysozoa</taxon>
        <taxon>Arthropoda</taxon>
        <taxon>Crustacea</taxon>
        <taxon>Multicrustacea</taxon>
        <taxon>Malacostraca</taxon>
        <taxon>Eumalacostraca</taxon>
        <taxon>Eucarida</taxon>
        <taxon>Decapoda</taxon>
        <taxon>Dendrobranchiata</taxon>
        <taxon>Penaeoidea</taxon>
        <taxon>Penaeidae</taxon>
        <taxon>Penaeus</taxon>
    </lineage>
</organism>
<protein>
    <submittedName>
        <fullName evidence="3">Juvenile hormone esterase binding protein</fullName>
    </submittedName>
</protein>
<sequence>MQNERPLSQTSRSGFVPRSLLVNRQLWLAGVTQDRGYRSGRSRQDTSHEDETPQPQNISPQLMDFPWVIWPSLWHTIRNWIFANLIIRPYLDREFSLSTFKAGAIQALVHVSQELAKGNFSALEGLIISSSMEEVKRNFAKLSLKQRLDLGVVAEDIFFSFPYQIGVIFTSWGFGCWFFMVLA</sequence>
<comment type="caution">
    <text evidence="3">The sequence shown here is derived from an EMBL/GenBank/DDBJ whole genome shotgun (WGS) entry which is preliminary data.</text>
</comment>